<dbReference type="EMBL" id="DWVP01000014">
    <property type="protein sequence ID" value="HJC85004.1"/>
    <property type="molecule type" value="Genomic_DNA"/>
</dbReference>
<feature type="transmembrane region" description="Helical" evidence="2">
    <location>
        <begin position="21"/>
        <end position="41"/>
    </location>
</feature>
<sequence length="329" mass="33895">MERRADYRERHARERERRQRRNRWIGVSGVLVALTTIGVVIELAVNSGGGSGGDDAVSSASSASGSAANGGDGGDSSESAGPVPGTAPATDVGELPSGGEFSSSGDGTFHGVGTAGATAGDVDGLGDETYTYVVELEDGVNGSSFGGGDAFSATVDAVLGDPRSWVSTGDYAFEHISVRSQDTPDLRVRLVSPETTAQLCGGTIDLETSCFIQGPDDEGEAGAGRVIINLARWVRGSGSFEGDLGAYRQYVLNHEIGHGIGFAAHQPCPEDGALAPLMMQQTLSLNNGDLEDLDAGAEYGGSAANNTCRPNAWPFPHGRSEGEAVDVRD</sequence>
<dbReference type="Proteomes" id="UP000823858">
    <property type="component" value="Unassembled WGS sequence"/>
</dbReference>
<comment type="caution">
    <text evidence="4">The sequence shown here is derived from an EMBL/GenBank/DDBJ whole genome shotgun (WGS) entry which is preliminary data.</text>
</comment>
<dbReference type="AlphaFoldDB" id="A0A9D2TQF5"/>
<protein>
    <submittedName>
        <fullName evidence="4">DUF3152 domain-containing protein</fullName>
    </submittedName>
</protein>
<accession>A0A9D2TQF5</accession>
<name>A0A9D2TQF5_9CORY</name>
<evidence type="ECO:0000313" key="4">
    <source>
        <dbReference type="EMBL" id="HJC85004.1"/>
    </source>
</evidence>
<organism evidence="4 5">
    <name type="scientific">Candidatus Corynebacterium faecigallinarum</name>
    <dbReference type="NCBI Taxonomy" id="2838528"/>
    <lineage>
        <taxon>Bacteria</taxon>
        <taxon>Bacillati</taxon>
        <taxon>Actinomycetota</taxon>
        <taxon>Actinomycetes</taxon>
        <taxon>Mycobacteriales</taxon>
        <taxon>Corynebacteriaceae</taxon>
        <taxon>Corynebacterium</taxon>
    </lineage>
</organism>
<dbReference type="Pfam" id="PF11350">
    <property type="entry name" value="DUF3152"/>
    <property type="match status" value="1"/>
</dbReference>
<evidence type="ECO:0000313" key="5">
    <source>
        <dbReference type="Proteomes" id="UP000823858"/>
    </source>
</evidence>
<keyword evidence="2" id="KW-0812">Transmembrane</keyword>
<gene>
    <name evidence="4" type="ORF">H9751_05585</name>
</gene>
<dbReference type="InterPro" id="IPR022603">
    <property type="entry name" value="DUF3152"/>
</dbReference>
<feature type="domain" description="DUF3152" evidence="3">
    <location>
        <begin position="95"/>
        <end position="316"/>
    </location>
</feature>
<reference evidence="4" key="2">
    <citation type="submission" date="2021-04" db="EMBL/GenBank/DDBJ databases">
        <authorList>
            <person name="Gilroy R."/>
        </authorList>
    </citation>
    <scope>NUCLEOTIDE SEQUENCE</scope>
    <source>
        <strain evidence="4">ChiHjej13B12-4958</strain>
    </source>
</reference>
<keyword evidence="2" id="KW-0472">Membrane</keyword>
<evidence type="ECO:0000256" key="1">
    <source>
        <dbReference type="SAM" id="MobiDB-lite"/>
    </source>
</evidence>
<feature type="compositionally biased region" description="Low complexity" evidence="1">
    <location>
        <begin position="54"/>
        <end position="67"/>
    </location>
</feature>
<evidence type="ECO:0000259" key="3">
    <source>
        <dbReference type="Pfam" id="PF11350"/>
    </source>
</evidence>
<evidence type="ECO:0000256" key="2">
    <source>
        <dbReference type="SAM" id="Phobius"/>
    </source>
</evidence>
<proteinExistence type="predicted"/>
<dbReference type="SUPFAM" id="SSF55486">
    <property type="entry name" value="Metalloproteases ('zincins'), catalytic domain"/>
    <property type="match status" value="1"/>
</dbReference>
<feature type="region of interest" description="Disordered" evidence="1">
    <location>
        <begin position="49"/>
        <end position="109"/>
    </location>
</feature>
<keyword evidence="2" id="KW-1133">Transmembrane helix</keyword>
<reference evidence="4" key="1">
    <citation type="journal article" date="2021" name="PeerJ">
        <title>Extensive microbial diversity within the chicken gut microbiome revealed by metagenomics and culture.</title>
        <authorList>
            <person name="Gilroy R."/>
            <person name="Ravi A."/>
            <person name="Getino M."/>
            <person name="Pursley I."/>
            <person name="Horton D.L."/>
            <person name="Alikhan N.F."/>
            <person name="Baker D."/>
            <person name="Gharbi K."/>
            <person name="Hall N."/>
            <person name="Watson M."/>
            <person name="Adriaenssens E.M."/>
            <person name="Foster-Nyarko E."/>
            <person name="Jarju S."/>
            <person name="Secka A."/>
            <person name="Antonio M."/>
            <person name="Oren A."/>
            <person name="Chaudhuri R.R."/>
            <person name="La Ragione R."/>
            <person name="Hildebrand F."/>
            <person name="Pallen M.J."/>
        </authorList>
    </citation>
    <scope>NUCLEOTIDE SEQUENCE</scope>
    <source>
        <strain evidence="4">ChiHjej13B12-4958</strain>
    </source>
</reference>